<accession>A0A2M7RJQ6</accession>
<evidence type="ECO:0000313" key="2">
    <source>
        <dbReference type="Proteomes" id="UP000230779"/>
    </source>
</evidence>
<proteinExistence type="predicted"/>
<gene>
    <name evidence="1" type="ORF">COY66_01840</name>
</gene>
<comment type="caution">
    <text evidence="1">The sequence shown here is derived from an EMBL/GenBank/DDBJ whole genome shotgun (WGS) entry which is preliminary data.</text>
</comment>
<sequence length="130" mass="13746">MSEGNGGSKKGVLHETIISMLQGEFQDVLDELACGDLYQRVPVLGVLVANSTFPEDARLKLITAFIDAGKQTSDDEVCKAVAMVLQALGGGEELLRVIAETGQGEERDCLVPIAEQMGLEVPVLGEDGGE</sequence>
<organism evidence="1 2">
    <name type="scientific">Candidatus Kerfeldbacteria bacterium CG_4_10_14_0_8_um_filter_42_10</name>
    <dbReference type="NCBI Taxonomy" id="2014248"/>
    <lineage>
        <taxon>Bacteria</taxon>
        <taxon>Candidatus Kerfeldiibacteriota</taxon>
    </lineage>
</organism>
<name>A0A2M7RJQ6_9BACT</name>
<dbReference type="AlphaFoldDB" id="A0A2M7RJQ6"/>
<evidence type="ECO:0008006" key="3">
    <source>
        <dbReference type="Google" id="ProtNLM"/>
    </source>
</evidence>
<evidence type="ECO:0000313" key="1">
    <source>
        <dbReference type="EMBL" id="PIY96985.1"/>
    </source>
</evidence>
<protein>
    <recommendedName>
        <fullName evidence="3">HEAT repeat domain-containing protein</fullName>
    </recommendedName>
</protein>
<reference evidence="1 2" key="1">
    <citation type="submission" date="2017-09" db="EMBL/GenBank/DDBJ databases">
        <title>Depth-based differentiation of microbial function through sediment-hosted aquifers and enrichment of novel symbionts in the deep terrestrial subsurface.</title>
        <authorList>
            <person name="Probst A.J."/>
            <person name="Ladd B."/>
            <person name="Jarett J.K."/>
            <person name="Geller-Mcgrath D.E."/>
            <person name="Sieber C.M."/>
            <person name="Emerson J.B."/>
            <person name="Anantharaman K."/>
            <person name="Thomas B.C."/>
            <person name="Malmstrom R."/>
            <person name="Stieglmeier M."/>
            <person name="Klingl A."/>
            <person name="Woyke T."/>
            <person name="Ryan C.M."/>
            <person name="Banfield J.F."/>
        </authorList>
    </citation>
    <scope>NUCLEOTIDE SEQUENCE [LARGE SCALE GENOMIC DNA]</scope>
    <source>
        <strain evidence="1">CG_4_10_14_0_8_um_filter_42_10</strain>
    </source>
</reference>
<dbReference type="EMBL" id="PFMD01000023">
    <property type="protein sequence ID" value="PIY96985.1"/>
    <property type="molecule type" value="Genomic_DNA"/>
</dbReference>
<dbReference type="Proteomes" id="UP000230779">
    <property type="component" value="Unassembled WGS sequence"/>
</dbReference>